<keyword evidence="4 10" id="KW-0812">Transmembrane</keyword>
<comment type="caution">
    <text evidence="13">The sequence shown here is derived from an EMBL/GenBank/DDBJ whole genome shotgun (WGS) entry which is preliminary data.</text>
</comment>
<dbReference type="SUPFAM" id="SSF52540">
    <property type="entry name" value="P-loop containing nucleoside triphosphate hydrolases"/>
    <property type="match status" value="2"/>
</dbReference>
<feature type="transmembrane region" description="Helical" evidence="10">
    <location>
        <begin position="313"/>
        <end position="343"/>
    </location>
</feature>
<protein>
    <recommendedName>
        <fullName evidence="15">Multidrug resistance-associated protein 1</fullName>
    </recommendedName>
</protein>
<dbReference type="GO" id="GO:0005524">
    <property type="term" value="F:ATP binding"/>
    <property type="evidence" value="ECO:0007669"/>
    <property type="project" value="UniProtKB-KW"/>
</dbReference>
<dbReference type="GO" id="GO:0016887">
    <property type="term" value="F:ATP hydrolysis activity"/>
    <property type="evidence" value="ECO:0007669"/>
    <property type="project" value="InterPro"/>
</dbReference>
<keyword evidence="3" id="KW-0813">Transport</keyword>
<feature type="domain" description="ABC transporter" evidence="11">
    <location>
        <begin position="415"/>
        <end position="637"/>
    </location>
</feature>
<dbReference type="Pfam" id="PF00664">
    <property type="entry name" value="ABC_membrane"/>
    <property type="match status" value="2"/>
</dbReference>
<dbReference type="FunFam" id="3.40.50.300:FF:000997">
    <property type="entry name" value="Multidrug resistance-associated protein 1"/>
    <property type="match status" value="1"/>
</dbReference>
<dbReference type="PROSITE" id="PS50893">
    <property type="entry name" value="ABC_TRANSPORTER_2"/>
    <property type="match status" value="2"/>
</dbReference>
<feature type="transmembrane region" description="Helical" evidence="10">
    <location>
        <begin position="98"/>
        <end position="120"/>
    </location>
</feature>
<evidence type="ECO:0000256" key="6">
    <source>
        <dbReference type="ARBA" id="ARBA00022741"/>
    </source>
</evidence>
<feature type="transmembrane region" description="Helical" evidence="10">
    <location>
        <begin position="236"/>
        <end position="260"/>
    </location>
</feature>
<dbReference type="FunFam" id="1.20.1560.10:FF:000013">
    <property type="entry name" value="ABC transporter C family member 2"/>
    <property type="match status" value="1"/>
</dbReference>
<feature type="transmembrane region" description="Helical" evidence="10">
    <location>
        <begin position="363"/>
        <end position="384"/>
    </location>
</feature>
<dbReference type="Gene3D" id="3.40.50.300">
    <property type="entry name" value="P-loop containing nucleotide triphosphate hydrolases"/>
    <property type="match status" value="2"/>
</dbReference>
<dbReference type="InterPro" id="IPR044746">
    <property type="entry name" value="ABCC_6TM_D1"/>
</dbReference>
<dbReference type="InterPro" id="IPR036640">
    <property type="entry name" value="ABC1_TM_sf"/>
</dbReference>
<reference evidence="13 14" key="1">
    <citation type="submission" date="2018-08" db="EMBL/GenBank/DDBJ databases">
        <title>Aphanomyces genome sequencing and annotation.</title>
        <authorList>
            <person name="Minardi D."/>
            <person name="Oidtmann B."/>
            <person name="Van Der Giezen M."/>
            <person name="Studholme D.J."/>
        </authorList>
    </citation>
    <scope>NUCLEOTIDE SEQUENCE [LARGE SCALE GENOMIC DNA]</scope>
    <source>
        <strain evidence="13 14">Yx</strain>
    </source>
</reference>
<keyword evidence="5" id="KW-0677">Repeat</keyword>
<dbReference type="Gene3D" id="1.20.1560.10">
    <property type="entry name" value="ABC transporter type 1, transmembrane domain"/>
    <property type="match status" value="2"/>
</dbReference>
<dbReference type="CDD" id="cd18579">
    <property type="entry name" value="ABC_6TM_ABCC_D1"/>
    <property type="match status" value="1"/>
</dbReference>
<accession>A0A396ZZJ0</accession>
<keyword evidence="9 10" id="KW-0472">Membrane</keyword>
<evidence type="ECO:0000256" key="9">
    <source>
        <dbReference type="ARBA" id="ARBA00023136"/>
    </source>
</evidence>
<dbReference type="CDD" id="cd03244">
    <property type="entry name" value="ABCC_MRP_domain2"/>
    <property type="match status" value="1"/>
</dbReference>
<dbReference type="CDD" id="cd03250">
    <property type="entry name" value="ABCC_MRP_domain1"/>
    <property type="match status" value="1"/>
</dbReference>
<feature type="transmembrane region" description="Helical" evidence="10">
    <location>
        <begin position="960"/>
        <end position="988"/>
    </location>
</feature>
<evidence type="ECO:0000259" key="12">
    <source>
        <dbReference type="PROSITE" id="PS50929"/>
    </source>
</evidence>
<dbReference type="PANTHER" id="PTHR24223:SF443">
    <property type="entry name" value="MULTIDRUG-RESISTANCE LIKE PROTEIN 1, ISOFORM I"/>
    <property type="match status" value="1"/>
</dbReference>
<evidence type="ECO:0000256" key="3">
    <source>
        <dbReference type="ARBA" id="ARBA00022448"/>
    </source>
</evidence>
<keyword evidence="6" id="KW-0547">Nucleotide-binding</keyword>
<gene>
    <name evidence="13" type="ORF">DYB25_005624</name>
</gene>
<dbReference type="GO" id="GO:0005774">
    <property type="term" value="C:vacuolar membrane"/>
    <property type="evidence" value="ECO:0007669"/>
    <property type="project" value="UniProtKB-SubCell"/>
</dbReference>
<evidence type="ECO:0000313" key="13">
    <source>
        <dbReference type="EMBL" id="RHX99047.1"/>
    </source>
</evidence>
<evidence type="ECO:0008006" key="15">
    <source>
        <dbReference type="Google" id="ProtNLM"/>
    </source>
</evidence>
<evidence type="ECO:0000256" key="8">
    <source>
        <dbReference type="ARBA" id="ARBA00022989"/>
    </source>
</evidence>
<dbReference type="VEuPathDB" id="FungiDB:H257_17598"/>
<sequence length="1287" mass="141426">MASIKTIFSGLQSPPQGVGDVKTAIHPHDASGFLSASTFSWCNRLISVGNERQLAPSDIWELQDSNKVGPLLQQYLAVYHAKHRGLLRAFFSIYKWKLVVIAVMQVVSSGCDLFGPAYVLPQVILTVSTRNWTRGVVLVVALFFVQMLSSLLKSHMNFMSEVIGIQFTACLRSMLFEKALKLTSKARKDKTAGDIANLFSVDVVNVMGLSANMNMAWIVPIQVGVTLYLIQQQVGWAIWTGFLALFSILMLSGGVGVFAGKAQRMILTCKDNRMKVINELFGAIQIVKLHGWEEKLTASVTELRRKELDALWLFVKTILVLITSVHTAPVLITVVVFATYAMWMGQLLTVTIVFTTLALFENLQAAFTALPMVFVATIQALVSVKRITFVLDMHETNPDNLVDGVVEDVHQPVVIRISDGEFGWEKESPLFKNLHWSIRQGEFVVVHGAVGSGKSSLCSILLGEMDKYDGNVVVAGRVAYVGQQSWIQNATIRHNILFGRPYDHVRYRKVLDACALSADLSNLPANDRTEIGLRGVTLSGGQKARVSLARACYADADIYILDAPLSAVDAIVAKEIFTKCFQNLLKHKTVVLVTHNPDIIHSSAIHRSFHIQDGSLVEDRPENAGRLPDLSMMSSPTPSRYGFWDGDEDVSIILGRPVCDTVMPSIADPSMLLTPRRRMCAAGQNGQDVLTVDEDRACGRVSQAVVTSYMSAIGGWPAVAAMVGMTLVTEAARLSKDLWLTGWTNQSNSTSSSQNIKVETRYNMTIYAVLVLATCTAMIAQFGTVLVVGLRGSKRLFERMWTGLMASPMRFFDTNPIGRVLNRCGDDVFQCDLMLPMSMAPILSQTAAAVGKVALSVGTIQWMALVLPPLVFVYVKLGSYFIAPLREVNRIKKVTLSPLLTLVSEGVDGAIVIRAFGLDYQRRFYRLHDVAVEKYSAASFASASLNQWFALRVAAISNSIVLVILLGCVVMSSSISAGILGLIVSYGLTIPANLAKLVNLWANLETALIAPERLHEYATLPSEGRRDTPFNLASWPTHGRITYTNVSFRYKPDDPLVLENVSFDVSGGEKIGIVGRTGAGKSSLIMTLFRINDVAAGEIAIDGVDIATIGLKQLRSSLAIIPQNPVLFKGPLRTYMDPFDEFTDDQLWAVLKKVQLTDRIVVSDAKLEQEVDENGENFSVGERQMLCLSRALLHNAKIVMLDEATAAIDHATDKVLQKVIREELKASTVLTIAHRLDTVLDYDRIFVFEQGQLVQNDTPAVLATQQGGIFFDMIAQGGGYAHRFVQL</sequence>
<name>A0A396ZZJ0_APHAT</name>
<evidence type="ECO:0000259" key="11">
    <source>
        <dbReference type="PROSITE" id="PS50893"/>
    </source>
</evidence>
<feature type="transmembrane region" description="Helical" evidence="10">
    <location>
        <begin position="860"/>
        <end position="883"/>
    </location>
</feature>
<dbReference type="InterPro" id="IPR027417">
    <property type="entry name" value="P-loop_NTPase"/>
</dbReference>
<dbReference type="SMART" id="SM00382">
    <property type="entry name" value="AAA"/>
    <property type="match status" value="2"/>
</dbReference>
<dbReference type="FunFam" id="3.40.50.300:FF:000610">
    <property type="entry name" value="Multidrug resistance-associated ABC transporter"/>
    <property type="match status" value="1"/>
</dbReference>
<dbReference type="GO" id="GO:0140359">
    <property type="term" value="F:ABC-type transporter activity"/>
    <property type="evidence" value="ECO:0007669"/>
    <property type="project" value="InterPro"/>
</dbReference>
<dbReference type="InterPro" id="IPR044726">
    <property type="entry name" value="ABCC_6TM_D2"/>
</dbReference>
<dbReference type="InterPro" id="IPR011527">
    <property type="entry name" value="ABC1_TM_dom"/>
</dbReference>
<evidence type="ECO:0000256" key="7">
    <source>
        <dbReference type="ARBA" id="ARBA00022840"/>
    </source>
</evidence>
<dbReference type="InterPro" id="IPR050173">
    <property type="entry name" value="ABC_transporter_C-like"/>
</dbReference>
<evidence type="ECO:0000256" key="4">
    <source>
        <dbReference type="ARBA" id="ARBA00022692"/>
    </source>
</evidence>
<dbReference type="CDD" id="cd18580">
    <property type="entry name" value="ABC_6TM_ABCC_D2"/>
    <property type="match status" value="1"/>
</dbReference>
<evidence type="ECO:0000256" key="10">
    <source>
        <dbReference type="SAM" id="Phobius"/>
    </source>
</evidence>
<feature type="transmembrane region" description="Helical" evidence="10">
    <location>
        <begin position="766"/>
        <end position="790"/>
    </location>
</feature>
<evidence type="ECO:0000256" key="5">
    <source>
        <dbReference type="ARBA" id="ARBA00022737"/>
    </source>
</evidence>
<proteinExistence type="inferred from homology"/>
<comment type="subcellular location">
    <subcellularLocation>
        <location evidence="1">Vacuole membrane</location>
        <topology evidence="1">Multi-pass membrane protein</topology>
    </subcellularLocation>
</comment>
<dbReference type="PROSITE" id="PS50929">
    <property type="entry name" value="ABC_TM1F"/>
    <property type="match status" value="2"/>
</dbReference>
<evidence type="ECO:0000256" key="2">
    <source>
        <dbReference type="ARBA" id="ARBA00009726"/>
    </source>
</evidence>
<dbReference type="SUPFAM" id="SSF90123">
    <property type="entry name" value="ABC transporter transmembrane region"/>
    <property type="match status" value="2"/>
</dbReference>
<organism evidence="13 14">
    <name type="scientific">Aphanomyces astaci</name>
    <name type="common">Crayfish plague agent</name>
    <dbReference type="NCBI Taxonomy" id="112090"/>
    <lineage>
        <taxon>Eukaryota</taxon>
        <taxon>Sar</taxon>
        <taxon>Stramenopiles</taxon>
        <taxon>Oomycota</taxon>
        <taxon>Saprolegniomycetes</taxon>
        <taxon>Saprolegniales</taxon>
        <taxon>Verrucalvaceae</taxon>
        <taxon>Aphanomyces</taxon>
    </lineage>
</organism>
<dbReference type="InterPro" id="IPR003593">
    <property type="entry name" value="AAA+_ATPase"/>
</dbReference>
<keyword evidence="8 10" id="KW-1133">Transmembrane helix</keyword>
<dbReference type="EMBL" id="QUTA01010895">
    <property type="protein sequence ID" value="RHX99047.1"/>
    <property type="molecule type" value="Genomic_DNA"/>
</dbReference>
<feature type="transmembrane region" description="Helical" evidence="10">
    <location>
        <begin position="132"/>
        <end position="152"/>
    </location>
</feature>
<dbReference type="Pfam" id="PF00005">
    <property type="entry name" value="ABC_tran"/>
    <property type="match status" value="2"/>
</dbReference>
<dbReference type="InterPro" id="IPR017871">
    <property type="entry name" value="ABC_transporter-like_CS"/>
</dbReference>
<feature type="domain" description="ABC transporter" evidence="11">
    <location>
        <begin position="1041"/>
        <end position="1275"/>
    </location>
</feature>
<comment type="similarity">
    <text evidence="2">Belongs to the ABC transporter superfamily. ABCC family. Conjugate transporter (TC 3.A.1.208) subfamily.</text>
</comment>
<feature type="domain" description="ABC transmembrane type-1" evidence="12">
    <location>
        <begin position="720"/>
        <end position="1006"/>
    </location>
</feature>
<dbReference type="PROSITE" id="PS00211">
    <property type="entry name" value="ABC_TRANSPORTER_1"/>
    <property type="match status" value="1"/>
</dbReference>
<feature type="domain" description="ABC transmembrane type-1" evidence="12">
    <location>
        <begin position="99"/>
        <end position="379"/>
    </location>
</feature>
<dbReference type="PANTHER" id="PTHR24223">
    <property type="entry name" value="ATP-BINDING CASSETTE SUB-FAMILY C"/>
    <property type="match status" value="1"/>
</dbReference>
<keyword evidence="7" id="KW-0067">ATP-binding</keyword>
<dbReference type="InterPro" id="IPR003439">
    <property type="entry name" value="ABC_transporter-like_ATP-bd"/>
</dbReference>
<evidence type="ECO:0000313" key="14">
    <source>
        <dbReference type="Proteomes" id="UP000266239"/>
    </source>
</evidence>
<evidence type="ECO:0000256" key="1">
    <source>
        <dbReference type="ARBA" id="ARBA00004128"/>
    </source>
</evidence>
<dbReference type="Proteomes" id="UP000266239">
    <property type="component" value="Unassembled WGS sequence"/>
</dbReference>